<keyword evidence="2" id="KW-0378">Hydrolase</keyword>
<evidence type="ECO:0000256" key="2">
    <source>
        <dbReference type="ARBA" id="ARBA00022801"/>
    </source>
</evidence>
<evidence type="ECO:0000313" key="4">
    <source>
        <dbReference type="Proteomes" id="UP000316199"/>
    </source>
</evidence>
<sequence length="270" mass="31890">MVSTLDLGATMLSACEITVPPHIQGKAFLGEQRDQERQYIHASVDRSDMDHEMVRAVRDKRYKYIKNAFPEKPYLVWNRFRNNHPIMQEWYRCWLEDTLDETQSKMFADKRPVEELYDTDDDPWEVNNLAEDEVYDEVLLRMRKELESWQEETGDLGLIEERVLKQMHYPNLEKPVCKEASCLIFTLESFGQERAPDEFKLPDKHRLQLFSGVPGSSVSYTIDEGEESFWRIYTTPLVLPVGKHRLRTRVSRIGYENSEEKVFEITVKES</sequence>
<dbReference type="InterPro" id="IPR050738">
    <property type="entry name" value="Sulfatase"/>
</dbReference>
<evidence type="ECO:0000256" key="1">
    <source>
        <dbReference type="ARBA" id="ARBA00008779"/>
    </source>
</evidence>
<accession>A0A520S348</accession>
<name>A0A520S348_9GAMM</name>
<dbReference type="InterPro" id="IPR017850">
    <property type="entry name" value="Alkaline_phosphatase_core_sf"/>
</dbReference>
<dbReference type="PANTHER" id="PTHR42693">
    <property type="entry name" value="ARYLSULFATASE FAMILY MEMBER"/>
    <property type="match status" value="1"/>
</dbReference>
<proteinExistence type="inferred from homology"/>
<organism evidence="3 4">
    <name type="scientific">OM182 bacterium</name>
    <dbReference type="NCBI Taxonomy" id="2510334"/>
    <lineage>
        <taxon>Bacteria</taxon>
        <taxon>Pseudomonadati</taxon>
        <taxon>Pseudomonadota</taxon>
        <taxon>Gammaproteobacteria</taxon>
        <taxon>OMG group</taxon>
        <taxon>OM182 clade</taxon>
    </lineage>
</organism>
<gene>
    <name evidence="3" type="ORF">EVA68_03240</name>
</gene>
<dbReference type="SUPFAM" id="SSF53649">
    <property type="entry name" value="Alkaline phosphatase-like"/>
    <property type="match status" value="1"/>
</dbReference>
<comment type="caution">
    <text evidence="3">The sequence shown here is derived from an EMBL/GenBank/DDBJ whole genome shotgun (WGS) entry which is preliminary data.</text>
</comment>
<reference evidence="3 4" key="1">
    <citation type="submission" date="2019-02" db="EMBL/GenBank/DDBJ databases">
        <title>Prokaryotic population dynamics and viral predation in marine succession experiment using metagenomics: the confinement effect.</title>
        <authorList>
            <person name="Haro-Moreno J.M."/>
            <person name="Rodriguez-Valera F."/>
            <person name="Lopez-Perez M."/>
        </authorList>
    </citation>
    <scope>NUCLEOTIDE SEQUENCE [LARGE SCALE GENOMIC DNA]</scope>
    <source>
        <strain evidence="3">MED-G157</strain>
    </source>
</reference>
<dbReference type="Gene3D" id="3.40.720.10">
    <property type="entry name" value="Alkaline Phosphatase, subunit A"/>
    <property type="match status" value="1"/>
</dbReference>
<comment type="similarity">
    <text evidence="1">Belongs to the sulfatase family.</text>
</comment>
<protein>
    <submittedName>
        <fullName evidence="3">Uncharacterized protein</fullName>
    </submittedName>
</protein>
<dbReference type="Proteomes" id="UP000316199">
    <property type="component" value="Unassembled WGS sequence"/>
</dbReference>
<dbReference type="GO" id="GO:0004065">
    <property type="term" value="F:arylsulfatase activity"/>
    <property type="evidence" value="ECO:0007669"/>
    <property type="project" value="TreeGrafter"/>
</dbReference>
<evidence type="ECO:0000313" key="3">
    <source>
        <dbReference type="EMBL" id="RZO76871.1"/>
    </source>
</evidence>
<dbReference type="AlphaFoldDB" id="A0A520S348"/>
<dbReference type="EMBL" id="SHAG01000007">
    <property type="protein sequence ID" value="RZO76871.1"/>
    <property type="molecule type" value="Genomic_DNA"/>
</dbReference>
<dbReference type="PANTHER" id="PTHR42693:SF53">
    <property type="entry name" value="ENDO-4-O-SULFATASE"/>
    <property type="match status" value="1"/>
</dbReference>